<reference evidence="2 3" key="1">
    <citation type="journal article" date="2021" name="Sci. Rep.">
        <title>The genome of the diatom Chaetoceros tenuissimus carries an ancient integrated fragment of an extant virus.</title>
        <authorList>
            <person name="Hongo Y."/>
            <person name="Kimura K."/>
            <person name="Takaki Y."/>
            <person name="Yoshida Y."/>
            <person name="Baba S."/>
            <person name="Kobayashi G."/>
            <person name="Nagasaki K."/>
            <person name="Hano T."/>
            <person name="Tomaru Y."/>
        </authorList>
    </citation>
    <scope>NUCLEOTIDE SEQUENCE [LARGE SCALE GENOMIC DNA]</scope>
    <source>
        <strain evidence="2 3">NIES-3715</strain>
    </source>
</reference>
<protein>
    <submittedName>
        <fullName evidence="2">Uncharacterized protein</fullName>
    </submittedName>
</protein>
<dbReference type="Gene3D" id="1.10.1620.20">
    <property type="entry name" value="ATP synthase, F1 complex, epsilon subunit superfamily, mitochondrial"/>
    <property type="match status" value="1"/>
</dbReference>
<dbReference type="PANTHER" id="PTHR12448">
    <property type="entry name" value="ATP SYNTHASE EPSILON CHAIN, MITOCHONDRIAL"/>
    <property type="match status" value="1"/>
</dbReference>
<proteinExistence type="inferred from homology"/>
<dbReference type="InterPro" id="IPR036742">
    <property type="entry name" value="ATP_synth_F1_esu_sf_mt"/>
</dbReference>
<organism evidence="2 3">
    <name type="scientific">Chaetoceros tenuissimus</name>
    <dbReference type="NCBI Taxonomy" id="426638"/>
    <lineage>
        <taxon>Eukaryota</taxon>
        <taxon>Sar</taxon>
        <taxon>Stramenopiles</taxon>
        <taxon>Ochrophyta</taxon>
        <taxon>Bacillariophyta</taxon>
        <taxon>Coscinodiscophyceae</taxon>
        <taxon>Chaetocerotophycidae</taxon>
        <taxon>Chaetocerotales</taxon>
        <taxon>Chaetocerotaceae</taxon>
        <taxon>Chaetoceros</taxon>
    </lineage>
</organism>
<dbReference type="GO" id="GO:0046933">
    <property type="term" value="F:proton-transporting ATP synthase activity, rotational mechanism"/>
    <property type="evidence" value="ECO:0007669"/>
    <property type="project" value="InterPro"/>
</dbReference>
<dbReference type="GO" id="GO:0045259">
    <property type="term" value="C:proton-transporting ATP synthase complex"/>
    <property type="evidence" value="ECO:0007669"/>
    <property type="project" value="InterPro"/>
</dbReference>
<dbReference type="CDD" id="cd12153">
    <property type="entry name" value="F1-ATPase_epsilon"/>
    <property type="match status" value="1"/>
</dbReference>
<evidence type="ECO:0000313" key="3">
    <source>
        <dbReference type="Proteomes" id="UP001054902"/>
    </source>
</evidence>
<dbReference type="AlphaFoldDB" id="A0AAD3GZQ8"/>
<accession>A0AAD3GZQ8</accession>
<comment type="caution">
    <text evidence="2">The sequence shown here is derived from an EMBL/GenBank/DDBJ whole genome shotgun (WGS) entry which is preliminary data.</text>
</comment>
<name>A0AAD3GZQ8_9STRA</name>
<dbReference type="Proteomes" id="UP001054902">
    <property type="component" value="Unassembled WGS sequence"/>
</dbReference>
<dbReference type="Pfam" id="PF04627">
    <property type="entry name" value="ATP-synt_Eps"/>
    <property type="match status" value="1"/>
</dbReference>
<dbReference type="SUPFAM" id="SSF48690">
    <property type="entry name" value="Epsilon subunit of mitochondrial F1F0-ATP synthase"/>
    <property type="match status" value="1"/>
</dbReference>
<keyword evidence="3" id="KW-1185">Reference proteome</keyword>
<dbReference type="PANTHER" id="PTHR12448:SF0">
    <property type="entry name" value="ATP SYNTHASE SUBUNIT EPSILON, MITOCHONDRIAL"/>
    <property type="match status" value="1"/>
</dbReference>
<gene>
    <name evidence="2" type="ORF">CTEN210_01267</name>
</gene>
<sequence length="70" mass="7554">MATPTTFWRLAGMSYTQYVTRAATALRNGLKEPAKSQALKNETFSYNAAAWEAGQSTGKKPVTKLAEAGL</sequence>
<evidence type="ECO:0000313" key="2">
    <source>
        <dbReference type="EMBL" id="GFH44793.1"/>
    </source>
</evidence>
<dbReference type="EMBL" id="BLLK01000020">
    <property type="protein sequence ID" value="GFH44793.1"/>
    <property type="molecule type" value="Genomic_DNA"/>
</dbReference>
<comment type="similarity">
    <text evidence="1">Belongs to the eukaryotic ATPase epsilon family.</text>
</comment>
<dbReference type="GO" id="GO:0042776">
    <property type="term" value="P:proton motive force-driven mitochondrial ATP synthesis"/>
    <property type="evidence" value="ECO:0007669"/>
    <property type="project" value="TreeGrafter"/>
</dbReference>
<dbReference type="GO" id="GO:0005743">
    <property type="term" value="C:mitochondrial inner membrane"/>
    <property type="evidence" value="ECO:0007669"/>
    <property type="project" value="InterPro"/>
</dbReference>
<evidence type="ECO:0000256" key="1">
    <source>
        <dbReference type="ARBA" id="ARBA00009502"/>
    </source>
</evidence>
<dbReference type="InterPro" id="IPR006721">
    <property type="entry name" value="ATP_synth_F1_esu_mt"/>
</dbReference>